<evidence type="ECO:0000259" key="2">
    <source>
        <dbReference type="Pfam" id="PF13449"/>
    </source>
</evidence>
<dbReference type="SUPFAM" id="SSF63829">
    <property type="entry name" value="Calcium-dependent phosphotriesterase"/>
    <property type="match status" value="1"/>
</dbReference>
<evidence type="ECO:0000256" key="1">
    <source>
        <dbReference type="SAM" id="SignalP"/>
    </source>
</evidence>
<dbReference type="SUPFAM" id="SSF50969">
    <property type="entry name" value="YVTN repeat-like/Quinoprotein amine dehydrogenase"/>
    <property type="match status" value="1"/>
</dbReference>
<organism evidence="3 4">
    <name type="scientific">Paracoccus onubensis</name>
    <dbReference type="NCBI Taxonomy" id="1675788"/>
    <lineage>
        <taxon>Bacteria</taxon>
        <taxon>Pseudomonadati</taxon>
        <taxon>Pseudomonadota</taxon>
        <taxon>Alphaproteobacteria</taxon>
        <taxon>Rhodobacterales</taxon>
        <taxon>Paracoccaceae</taxon>
        <taxon>Paracoccus</taxon>
    </lineage>
</organism>
<evidence type="ECO:0000313" key="4">
    <source>
        <dbReference type="Proteomes" id="UP000284202"/>
    </source>
</evidence>
<dbReference type="RefSeq" id="WP_119750299.1">
    <property type="nucleotide sequence ID" value="NZ_QZCG01000010.1"/>
</dbReference>
<keyword evidence="1" id="KW-0732">Signal</keyword>
<dbReference type="Gene3D" id="2.130.10.10">
    <property type="entry name" value="YVTN repeat-like/Quinoprotein amine dehydrogenase"/>
    <property type="match status" value="1"/>
</dbReference>
<feature type="domain" description="Phytase-like" evidence="2">
    <location>
        <begin position="440"/>
        <end position="700"/>
    </location>
</feature>
<dbReference type="PANTHER" id="PTHR46928">
    <property type="entry name" value="MESENCHYME-SPECIFIC CELL SURFACE GLYCOPROTEIN"/>
    <property type="match status" value="1"/>
</dbReference>
<name>A0A418SRV8_9RHOB</name>
<dbReference type="InterPro" id="IPR015943">
    <property type="entry name" value="WD40/YVTN_repeat-like_dom_sf"/>
</dbReference>
<dbReference type="Pfam" id="PF13449">
    <property type="entry name" value="Phytase-like"/>
    <property type="match status" value="1"/>
</dbReference>
<accession>A0A418SRV8</accession>
<dbReference type="Proteomes" id="UP000284202">
    <property type="component" value="Unassembled WGS sequence"/>
</dbReference>
<protein>
    <submittedName>
        <fullName evidence="3">Esterase-like activity of phytase family protein</fullName>
    </submittedName>
</protein>
<dbReference type="InterPro" id="IPR011044">
    <property type="entry name" value="Quino_amine_DH_bsu"/>
</dbReference>
<dbReference type="PANTHER" id="PTHR46928:SF1">
    <property type="entry name" value="MESENCHYME-SPECIFIC CELL SURFACE GLYCOPROTEIN"/>
    <property type="match status" value="1"/>
</dbReference>
<keyword evidence="4" id="KW-1185">Reference proteome</keyword>
<dbReference type="EMBL" id="QZCG01000010">
    <property type="protein sequence ID" value="RJE83703.1"/>
    <property type="molecule type" value="Genomic_DNA"/>
</dbReference>
<evidence type="ECO:0000313" key="3">
    <source>
        <dbReference type="EMBL" id="RJE83703.1"/>
    </source>
</evidence>
<sequence length="717" mass="75723">MRLTLTSLIALTVATPILAEPVLNRISSFPTTDNFAEGEDRSQETSAEIMAVTEDGNTLIYSDSPLEALGLIDITDPKQPKPLGHIAMEGEPTTTVVLGGTAFVGVNTSESYTDPSGALRSVDIATQKITASCDIGGQPDSVALNKDGSQIAIAIENERDEDVNDGAIPQMPAGYVVTIPVSDGTADCESLTKIDLTGLADIAGDDPEPEYVAYNDAGELAVTLQENNHIVIIGADGSIAGHFSAGSVDLDGIDTEDDGKIDPSGSQTGIPREPDAVAWLDDEHLVTANEGDWNGGSRGFTIWKKDGSVVYDSGNLLDRKLIELGHYPDGRSDNKGGEPEAVITATYDDVPMIFVASERGSIVFVFDASDPAAPELLQALPSGIGPEGLVAIPQRGLFATANETDLGEDGAARAHVMVYERQDTGASYPMITSEGAEDLIPWAALSGLAADPEDATKLYAVSDSVLSDTPSIYTIDASQNPAQITSRVLVTRDGQTAEKLDLEGITTDGEGGFWLASEGDSEEEVPHAVLHVTADGAITQEIGLPDSLTSHETRFGFEGVSLVEGKLWLAMQREWGDDPAGHVKLLQLDPANEEWSAVHYPIEQGEGWVGLSDLAYHDGALYVIERDNLIGEAAALKQITRVDLAGLEPASLGGDLPVVSKEVLRDLIPDLQATGGYVVDKVEGLAITSDGTAYVATDNDGTDDSSGETLFWSFDLR</sequence>
<reference evidence="4" key="1">
    <citation type="submission" date="2018-09" db="EMBL/GenBank/DDBJ databases">
        <title>Acidovorax cavernicola nov. sp. isolated from Gruta de las Maravillas (Aracena, Spain).</title>
        <authorList>
            <person name="Jurado V."/>
            <person name="Gutierrez-Patricio S."/>
            <person name="Gonzalez-Pimentel J.L."/>
            <person name="Miller A.Z."/>
            <person name="Laiz L."/>
            <person name="Saiz-Jimenez C."/>
        </authorList>
    </citation>
    <scope>NUCLEOTIDE SEQUENCE [LARGE SCALE GENOMIC DNA]</scope>
    <source>
        <strain evidence="4">1011MAR3C25</strain>
    </source>
</reference>
<comment type="caution">
    <text evidence="3">The sequence shown here is derived from an EMBL/GenBank/DDBJ whole genome shotgun (WGS) entry which is preliminary data.</text>
</comment>
<gene>
    <name evidence="3" type="ORF">D3P04_14980</name>
</gene>
<dbReference type="AlphaFoldDB" id="A0A418SRV8"/>
<dbReference type="InterPro" id="IPR027372">
    <property type="entry name" value="Phytase-like_dom"/>
</dbReference>
<dbReference type="OrthoDB" id="9803927at2"/>
<feature type="chain" id="PRO_5019134168" evidence="1">
    <location>
        <begin position="20"/>
        <end position="717"/>
    </location>
</feature>
<dbReference type="InterPro" id="IPR052956">
    <property type="entry name" value="Mesenchyme-surface_protein"/>
</dbReference>
<feature type="signal peptide" evidence="1">
    <location>
        <begin position="1"/>
        <end position="19"/>
    </location>
</feature>
<proteinExistence type="predicted"/>